<sequence>MSIVVEAPGLFTTVQDAGRFGYRGIGVVSGGAADGFALRAANLLVGNAPDAAALEFTMTGASLRFERDAVVALCGAEMDAHAEDGTPLPGRRPVWVRSGTTLRIGGARRGLRACLAVAGGIAVPAVLACASAPLAPAPWALAA</sequence>
<evidence type="ECO:0000256" key="4">
    <source>
        <dbReference type="SAM" id="Phobius"/>
    </source>
</evidence>
<dbReference type="PANTHER" id="PTHR43309">
    <property type="entry name" value="5-OXOPROLINASE SUBUNIT C"/>
    <property type="match status" value="1"/>
</dbReference>
<keyword evidence="4" id="KW-0472">Membrane</keyword>
<evidence type="ECO:0000256" key="1">
    <source>
        <dbReference type="ARBA" id="ARBA00022741"/>
    </source>
</evidence>
<evidence type="ECO:0000313" key="6">
    <source>
        <dbReference type="EMBL" id="MCZ8517706.1"/>
    </source>
</evidence>
<keyword evidence="1" id="KW-0547">Nucleotide-binding</keyword>
<evidence type="ECO:0000256" key="3">
    <source>
        <dbReference type="ARBA" id="ARBA00022840"/>
    </source>
</evidence>
<dbReference type="InterPro" id="IPR052708">
    <property type="entry name" value="PxpC"/>
</dbReference>
<proteinExistence type="predicted"/>
<evidence type="ECO:0000259" key="5">
    <source>
        <dbReference type="SMART" id="SM00797"/>
    </source>
</evidence>
<keyword evidence="4" id="KW-1133">Transmembrane helix</keyword>
<keyword evidence="4" id="KW-0812">Transmembrane</keyword>
<feature type="non-terminal residue" evidence="6">
    <location>
        <position position="143"/>
    </location>
</feature>
<name>A0ABT4QLG7_9BACL</name>
<keyword evidence="2" id="KW-0378">Hydrolase</keyword>
<dbReference type="InterPro" id="IPR003778">
    <property type="entry name" value="CT_A_B"/>
</dbReference>
<comment type="caution">
    <text evidence="6">The sequence shown here is derived from an EMBL/GenBank/DDBJ whole genome shotgun (WGS) entry which is preliminary data.</text>
</comment>
<dbReference type="SMART" id="SM00797">
    <property type="entry name" value="AHS2"/>
    <property type="match status" value="1"/>
</dbReference>
<feature type="transmembrane region" description="Helical" evidence="4">
    <location>
        <begin position="113"/>
        <end position="135"/>
    </location>
</feature>
<dbReference type="PANTHER" id="PTHR43309:SF3">
    <property type="entry name" value="5-OXOPROLINASE SUBUNIT C"/>
    <property type="match status" value="1"/>
</dbReference>
<feature type="domain" description="Carboxyltransferase" evidence="5">
    <location>
        <begin position="24"/>
        <end position="143"/>
    </location>
</feature>
<organism evidence="6 7">
    <name type="scientific">Paenibacillus gyeongsangnamensis</name>
    <dbReference type="NCBI Taxonomy" id="3388067"/>
    <lineage>
        <taxon>Bacteria</taxon>
        <taxon>Bacillati</taxon>
        <taxon>Bacillota</taxon>
        <taxon>Bacilli</taxon>
        <taxon>Bacillales</taxon>
        <taxon>Paenibacillaceae</taxon>
        <taxon>Paenibacillus</taxon>
    </lineage>
</organism>
<protein>
    <submittedName>
        <fullName evidence="6">KipI antagonist</fullName>
    </submittedName>
</protein>
<accession>A0ABT4QLG7</accession>
<gene>
    <name evidence="6" type="ORF">O9H85_36435</name>
</gene>
<dbReference type="Proteomes" id="UP001527882">
    <property type="component" value="Unassembled WGS sequence"/>
</dbReference>
<evidence type="ECO:0000256" key="2">
    <source>
        <dbReference type="ARBA" id="ARBA00022801"/>
    </source>
</evidence>
<reference evidence="6 7" key="1">
    <citation type="submission" date="2022-12" db="EMBL/GenBank/DDBJ databases">
        <title>Draft genome sequence of Paenibacillus sp. dW9.</title>
        <authorList>
            <person name="Choi E.-W."/>
            <person name="Kim D.-U."/>
        </authorList>
    </citation>
    <scope>NUCLEOTIDE SEQUENCE [LARGE SCALE GENOMIC DNA]</scope>
    <source>
        <strain evidence="7">dW9</strain>
    </source>
</reference>
<dbReference type="EMBL" id="JAQAGZ010000048">
    <property type="protein sequence ID" value="MCZ8517706.1"/>
    <property type="molecule type" value="Genomic_DNA"/>
</dbReference>
<keyword evidence="3" id="KW-0067">ATP-binding</keyword>
<keyword evidence="7" id="KW-1185">Reference proteome</keyword>
<dbReference type="Pfam" id="PF02626">
    <property type="entry name" value="CT_A_B"/>
    <property type="match status" value="1"/>
</dbReference>
<evidence type="ECO:0000313" key="7">
    <source>
        <dbReference type="Proteomes" id="UP001527882"/>
    </source>
</evidence>